<evidence type="ECO:0000256" key="2">
    <source>
        <dbReference type="ARBA" id="ARBA00022630"/>
    </source>
</evidence>
<dbReference type="Proteomes" id="UP000440096">
    <property type="component" value="Unassembled WGS sequence"/>
</dbReference>
<evidence type="ECO:0000313" key="7">
    <source>
        <dbReference type="EMBL" id="MTD52783.1"/>
    </source>
</evidence>
<dbReference type="EMBL" id="WMBA01000002">
    <property type="protein sequence ID" value="MTD52783.1"/>
    <property type="molecule type" value="Genomic_DNA"/>
</dbReference>
<reference evidence="7 8" key="1">
    <citation type="submission" date="2019-11" db="EMBL/GenBank/DDBJ databases">
        <title>Draft genome of Amycolatopsis RM579.</title>
        <authorList>
            <person name="Duangmal K."/>
            <person name="Mingma R."/>
        </authorList>
    </citation>
    <scope>NUCLEOTIDE SEQUENCE [LARGE SCALE GENOMIC DNA]</scope>
    <source>
        <strain evidence="7 8">RM579</strain>
    </source>
</reference>
<dbReference type="Pfam" id="PF07992">
    <property type="entry name" value="Pyr_redox_2"/>
    <property type="match status" value="1"/>
</dbReference>
<dbReference type="Gene3D" id="3.50.50.60">
    <property type="entry name" value="FAD/NAD(P)-binding domain"/>
    <property type="match status" value="2"/>
</dbReference>
<proteinExistence type="predicted"/>
<evidence type="ECO:0000256" key="3">
    <source>
        <dbReference type="ARBA" id="ARBA00022827"/>
    </source>
</evidence>
<dbReference type="Pfam" id="PF14759">
    <property type="entry name" value="Reductase_C"/>
    <property type="match status" value="1"/>
</dbReference>
<dbReference type="GO" id="GO:0016651">
    <property type="term" value="F:oxidoreductase activity, acting on NAD(P)H"/>
    <property type="evidence" value="ECO:0007669"/>
    <property type="project" value="TreeGrafter"/>
</dbReference>
<dbReference type="AlphaFoldDB" id="A0A6N7YV86"/>
<dbReference type="Gene3D" id="3.30.390.30">
    <property type="match status" value="1"/>
</dbReference>
<keyword evidence="3" id="KW-0274">FAD</keyword>
<sequence>MSDPGRIVIIGAGLGGATAAATLRERGYPGEVVVLGAENHRPYELPPLSKAVLLGDADEPDWVRDEGFYRENDVDLRLGTTAVRVDPGARLVVDDKGGEHTYDRLLLATGSQPRLLPGAPPQVHTLRTIDDSLALRDAFSKSPRVVIIGAGWIGTEAAAAARRHGADVTVVDQVSAPLLSVLGPEIGAVFQELHSENGVHWRLGTGVDEMTPDQVRLSDGTVLPADLVLVAVGVAPRVDLAHAAGLDIADDGGIAVDPTLRTSAPHVYAAGDIASQFHPRYSKRVRVEHWANAKNQGAHVAGSLLGDDEPYLRAPYFFSDQYSLGCEYRGLANVDSHQLVVRGDLGKREFIAFWTHQGKVTAAMNVNIWDAGDALKALVEEDVPVTPEQLRESELSSLV</sequence>
<dbReference type="SUPFAM" id="SSF51905">
    <property type="entry name" value="FAD/NAD(P)-binding domain"/>
    <property type="match status" value="1"/>
</dbReference>
<gene>
    <name evidence="7" type="ORF">GKO32_02140</name>
</gene>
<dbReference type="RefSeq" id="WP_154755016.1">
    <property type="nucleotide sequence ID" value="NZ_WMBA01000002.1"/>
</dbReference>
<evidence type="ECO:0000313" key="8">
    <source>
        <dbReference type="Proteomes" id="UP000440096"/>
    </source>
</evidence>
<dbReference type="InterPro" id="IPR036188">
    <property type="entry name" value="FAD/NAD-bd_sf"/>
</dbReference>
<comment type="caution">
    <text evidence="7">The sequence shown here is derived from an EMBL/GenBank/DDBJ whole genome shotgun (WGS) entry which is preliminary data.</text>
</comment>
<dbReference type="InterPro" id="IPR050446">
    <property type="entry name" value="FAD-oxidoreductase/Apoptosis"/>
</dbReference>
<dbReference type="GO" id="GO:0005737">
    <property type="term" value="C:cytoplasm"/>
    <property type="evidence" value="ECO:0007669"/>
    <property type="project" value="TreeGrafter"/>
</dbReference>
<dbReference type="InterPro" id="IPR023753">
    <property type="entry name" value="FAD/NAD-binding_dom"/>
</dbReference>
<organism evidence="7 8">
    <name type="scientific">Amycolatopsis pithecellobii</name>
    <dbReference type="NCBI Taxonomy" id="664692"/>
    <lineage>
        <taxon>Bacteria</taxon>
        <taxon>Bacillati</taxon>
        <taxon>Actinomycetota</taxon>
        <taxon>Actinomycetes</taxon>
        <taxon>Pseudonocardiales</taxon>
        <taxon>Pseudonocardiaceae</taxon>
        <taxon>Amycolatopsis</taxon>
    </lineage>
</organism>
<feature type="domain" description="Reductase C-terminal" evidence="6">
    <location>
        <begin position="316"/>
        <end position="393"/>
    </location>
</feature>
<evidence type="ECO:0000256" key="1">
    <source>
        <dbReference type="ARBA" id="ARBA00001974"/>
    </source>
</evidence>
<dbReference type="PRINTS" id="PR00469">
    <property type="entry name" value="PNDRDTASEII"/>
</dbReference>
<protein>
    <submittedName>
        <fullName evidence="7">NAD(P)/FAD-dependent oxidoreductase</fullName>
    </submittedName>
</protein>
<keyword evidence="2" id="KW-0285">Flavoprotein</keyword>
<dbReference type="PRINTS" id="PR00368">
    <property type="entry name" value="FADPNR"/>
</dbReference>
<keyword evidence="4" id="KW-0560">Oxidoreductase</keyword>
<dbReference type="OrthoDB" id="4475657at2"/>
<dbReference type="PANTHER" id="PTHR43557:SF2">
    <property type="entry name" value="RIESKE DOMAIN-CONTAINING PROTEIN-RELATED"/>
    <property type="match status" value="1"/>
</dbReference>
<accession>A0A6N7YV86</accession>
<keyword evidence="8" id="KW-1185">Reference proteome</keyword>
<comment type="cofactor">
    <cofactor evidence="1">
        <name>FAD</name>
        <dbReference type="ChEBI" id="CHEBI:57692"/>
    </cofactor>
</comment>
<feature type="domain" description="FAD/NAD(P)-binding" evidence="5">
    <location>
        <begin position="6"/>
        <end position="297"/>
    </location>
</feature>
<dbReference type="SUPFAM" id="SSF55424">
    <property type="entry name" value="FAD/NAD-linked reductases, dimerisation (C-terminal) domain"/>
    <property type="match status" value="1"/>
</dbReference>
<evidence type="ECO:0000259" key="6">
    <source>
        <dbReference type="Pfam" id="PF14759"/>
    </source>
</evidence>
<evidence type="ECO:0000259" key="5">
    <source>
        <dbReference type="Pfam" id="PF07992"/>
    </source>
</evidence>
<dbReference type="InterPro" id="IPR016156">
    <property type="entry name" value="FAD/NAD-linked_Rdtase_dimer_sf"/>
</dbReference>
<name>A0A6N7YV86_9PSEU</name>
<dbReference type="InterPro" id="IPR028202">
    <property type="entry name" value="Reductase_C"/>
</dbReference>
<dbReference type="PANTHER" id="PTHR43557">
    <property type="entry name" value="APOPTOSIS-INDUCING FACTOR 1"/>
    <property type="match status" value="1"/>
</dbReference>
<evidence type="ECO:0000256" key="4">
    <source>
        <dbReference type="ARBA" id="ARBA00023002"/>
    </source>
</evidence>